<reference evidence="2" key="1">
    <citation type="submission" date="2025-08" db="UniProtKB">
        <authorList>
            <consortium name="RefSeq"/>
        </authorList>
    </citation>
    <scope>IDENTIFICATION</scope>
</reference>
<evidence type="ECO:0000313" key="2">
    <source>
        <dbReference type="RefSeq" id="XP_010245880.1"/>
    </source>
</evidence>
<dbReference type="InParanoid" id="A0A1U7Z506"/>
<dbReference type="Proteomes" id="UP000189703">
    <property type="component" value="Unplaced"/>
</dbReference>
<dbReference type="RefSeq" id="XP_010245880.1">
    <property type="nucleotide sequence ID" value="XM_010247578.1"/>
</dbReference>
<proteinExistence type="predicted"/>
<gene>
    <name evidence="2" type="primary">LOC104589317</name>
</gene>
<sequence length="142" mass="15753">MTQFWERRAAPTAIGGEEKRLRSNEGRKSGSLAVWVWDSGLMSYEKATVVNDDDANDFLMIPMGIPCGHSMVGTFIGNANSTRAVVVSLLTGKLRKILPDDLHNLLKISNDALDEENKRIFLDIACFFSSMGMSRESAIDLR</sequence>
<evidence type="ECO:0000313" key="1">
    <source>
        <dbReference type="Proteomes" id="UP000189703"/>
    </source>
</evidence>
<keyword evidence="1" id="KW-1185">Reference proteome</keyword>
<dbReference type="AlphaFoldDB" id="A0A1U7Z506"/>
<accession>A0A1U7Z506</accession>
<dbReference type="GeneID" id="104589317"/>
<protein>
    <submittedName>
        <fullName evidence="2">Uncharacterized protein LOC104589317</fullName>
    </submittedName>
</protein>
<organism evidence="1 2">
    <name type="scientific">Nelumbo nucifera</name>
    <name type="common">Sacred lotus</name>
    <dbReference type="NCBI Taxonomy" id="4432"/>
    <lineage>
        <taxon>Eukaryota</taxon>
        <taxon>Viridiplantae</taxon>
        <taxon>Streptophyta</taxon>
        <taxon>Embryophyta</taxon>
        <taxon>Tracheophyta</taxon>
        <taxon>Spermatophyta</taxon>
        <taxon>Magnoliopsida</taxon>
        <taxon>Proteales</taxon>
        <taxon>Nelumbonaceae</taxon>
        <taxon>Nelumbo</taxon>
    </lineage>
</organism>
<dbReference type="OrthoDB" id="1357022at2759"/>
<dbReference type="KEGG" id="nnu:104589317"/>
<name>A0A1U7Z506_NELNU</name>